<dbReference type="RefSeq" id="WP_020303479.1">
    <property type="nucleotide sequence ID" value="NZ_CALECD010000028.1"/>
</dbReference>
<evidence type="ECO:0000256" key="1">
    <source>
        <dbReference type="ARBA" id="ARBA00022598"/>
    </source>
</evidence>
<comment type="caution">
    <text evidence="6">The sequence shown here is derived from an EMBL/GenBank/DDBJ whole genome shotgun (WGS) entry which is preliminary data.</text>
</comment>
<evidence type="ECO:0000259" key="5">
    <source>
        <dbReference type="PROSITE" id="PS50975"/>
    </source>
</evidence>
<sequence length="425" mass="47400">MESNISQSAVVSQQFAVIVDPFSSGALLAAEFKKRGLECIALISQKNIPAVFAGSYRRDDFFMEIRFDGNVKKISNVLRQLDIRAVVSCLETSVALADRVANLLDVPGNNVFTSERRRDKFAMGEAVRAAGLRAPLQKMSASEDEIIRWVAEHKVFPVVVKPVNSAGSDCVTICHDLDEVKFACSLILGKLNKFEQENTFVLVQEFLDGHEYVVDTVTLNGQTVTCNVFVYEKVAANNVAFVYRAIRALELDDPIAQKLIAYNDQVLKALDIHQGAGHSEIIISNGEPVLVEVGARMHGGNIPAVVQKCAKWSQIELLVDSYIDHPSFHRRAKEPLHLDRKILIHFYISGEGGKVKAIRGQSVVENLPSYFDAFWYVKPGESIAETVDLYTCPLKVILTHDNAQQIEEDKRLLLKLEQENLIFEV</sequence>
<dbReference type="Pfam" id="PF13535">
    <property type="entry name" value="ATP-grasp_4"/>
    <property type="match status" value="1"/>
</dbReference>
<dbReference type="AlphaFoldDB" id="A0A2A2MBG9"/>
<dbReference type="PANTHER" id="PTHR43585">
    <property type="entry name" value="FUMIPYRROLE BIOSYNTHESIS PROTEIN C"/>
    <property type="match status" value="1"/>
</dbReference>
<name>A0A2A2MBG9_9GAMM</name>
<feature type="domain" description="ATP-grasp" evidence="5">
    <location>
        <begin position="124"/>
        <end position="323"/>
    </location>
</feature>
<evidence type="ECO:0000313" key="7">
    <source>
        <dbReference type="Proteomes" id="UP000218796"/>
    </source>
</evidence>
<dbReference type="GO" id="GO:0016874">
    <property type="term" value="F:ligase activity"/>
    <property type="evidence" value="ECO:0007669"/>
    <property type="project" value="UniProtKB-KW"/>
</dbReference>
<dbReference type="PROSITE" id="PS50975">
    <property type="entry name" value="ATP_GRASP"/>
    <property type="match status" value="1"/>
</dbReference>
<dbReference type="Proteomes" id="UP000218796">
    <property type="component" value="Unassembled WGS sequence"/>
</dbReference>
<dbReference type="InterPro" id="IPR011761">
    <property type="entry name" value="ATP-grasp"/>
</dbReference>
<keyword evidence="1 6" id="KW-0436">Ligase</keyword>
<reference evidence="6 7" key="1">
    <citation type="submission" date="2017-08" db="EMBL/GenBank/DDBJ databases">
        <title>Draft Genome Sequence of Hafnia alvei CITHA-6 Isolated from Raw Bovine Milk.</title>
        <authorList>
            <person name="Culligan E.P."/>
            <person name="Mcsweeney A."/>
            <person name="O'Doherty C."/>
            <person name="Gleeson E."/>
            <person name="O'Riordan D."/>
            <person name="Sleator R.D."/>
        </authorList>
    </citation>
    <scope>NUCLEOTIDE SEQUENCE [LARGE SCALE GENOMIC DNA]</scope>
    <source>
        <strain evidence="6 7">CITHA-6</strain>
    </source>
</reference>
<evidence type="ECO:0000256" key="4">
    <source>
        <dbReference type="PROSITE-ProRule" id="PRU00409"/>
    </source>
</evidence>
<evidence type="ECO:0000256" key="2">
    <source>
        <dbReference type="ARBA" id="ARBA00022741"/>
    </source>
</evidence>
<keyword evidence="7" id="KW-1185">Reference proteome</keyword>
<protein>
    <submittedName>
        <fullName evidence="6">Carboxylate--amine ligase</fullName>
    </submittedName>
</protein>
<dbReference type="KEGG" id="hpar:AL518_01310"/>
<dbReference type="SUPFAM" id="SSF56059">
    <property type="entry name" value="Glutathione synthetase ATP-binding domain-like"/>
    <property type="match status" value="1"/>
</dbReference>
<keyword evidence="3 4" id="KW-0067">ATP-binding</keyword>
<proteinExistence type="predicted"/>
<dbReference type="GO" id="GO:0005524">
    <property type="term" value="F:ATP binding"/>
    <property type="evidence" value="ECO:0007669"/>
    <property type="project" value="UniProtKB-UniRule"/>
</dbReference>
<accession>A0A2A2MBG9</accession>
<dbReference type="InterPro" id="IPR052032">
    <property type="entry name" value="ATP-dep_AA_Ligase"/>
</dbReference>
<dbReference type="NCBIfam" id="NF005543">
    <property type="entry name" value="PRK07206.1"/>
    <property type="match status" value="1"/>
</dbReference>
<evidence type="ECO:0000313" key="6">
    <source>
        <dbReference type="EMBL" id="PAV96038.1"/>
    </source>
</evidence>
<gene>
    <name evidence="6" type="ORF">CJD50_13545</name>
</gene>
<dbReference type="OrthoDB" id="24041at2"/>
<dbReference type="EMBL" id="NQMS01000005">
    <property type="protein sequence ID" value="PAV96038.1"/>
    <property type="molecule type" value="Genomic_DNA"/>
</dbReference>
<organism evidence="6 7">
    <name type="scientific">Hafnia paralvei</name>
    <dbReference type="NCBI Taxonomy" id="546367"/>
    <lineage>
        <taxon>Bacteria</taxon>
        <taxon>Pseudomonadati</taxon>
        <taxon>Pseudomonadota</taxon>
        <taxon>Gammaproteobacteria</taxon>
        <taxon>Enterobacterales</taxon>
        <taxon>Hafniaceae</taxon>
        <taxon>Hafnia</taxon>
    </lineage>
</organism>
<dbReference type="GO" id="GO:0046872">
    <property type="term" value="F:metal ion binding"/>
    <property type="evidence" value="ECO:0007669"/>
    <property type="project" value="InterPro"/>
</dbReference>
<dbReference type="GeneID" id="69637084"/>
<keyword evidence="2 4" id="KW-0547">Nucleotide-binding</keyword>
<dbReference type="PANTHER" id="PTHR43585:SF2">
    <property type="entry name" value="ATP-GRASP ENZYME FSQD"/>
    <property type="match status" value="1"/>
</dbReference>
<dbReference type="Gene3D" id="3.30.470.20">
    <property type="entry name" value="ATP-grasp fold, B domain"/>
    <property type="match status" value="1"/>
</dbReference>
<evidence type="ECO:0000256" key="3">
    <source>
        <dbReference type="ARBA" id="ARBA00022840"/>
    </source>
</evidence>